<proteinExistence type="predicted"/>
<dbReference type="OrthoDB" id="2376580at2"/>
<dbReference type="Proteomes" id="UP000028123">
    <property type="component" value="Unassembled WGS sequence"/>
</dbReference>
<reference evidence="3 4" key="1">
    <citation type="submission" date="2014-06" db="EMBL/GenBank/DDBJ databases">
        <title>Draft genome sequence of Paenibacillus sp. MSt1.</title>
        <authorList>
            <person name="Aw Y.K."/>
            <person name="Ong K.S."/>
            <person name="Gan H.M."/>
            <person name="Lee S.M."/>
        </authorList>
    </citation>
    <scope>NUCLEOTIDE SEQUENCE [LARGE SCALE GENOMIC DNA]</scope>
    <source>
        <strain evidence="3 4">MSt1</strain>
    </source>
</reference>
<keyword evidence="4" id="KW-1185">Reference proteome</keyword>
<dbReference type="InterPro" id="IPR016942">
    <property type="entry name" value="UCP030042"/>
</dbReference>
<feature type="transmembrane region" description="Helical" evidence="1">
    <location>
        <begin position="100"/>
        <end position="128"/>
    </location>
</feature>
<accession>A0A081P171</accession>
<dbReference type="eggNOG" id="ENOG5032XP1">
    <property type="taxonomic scope" value="Bacteria"/>
</dbReference>
<sequence>MKEIPIPYVRANQAGIVLLVALAVALRQPALIAALWAIQVLGLWQGIRANLIVQLAAPLLRSRVAGARTESRELLRFNNAITVALLTLSLLAFWVNPGGWLGYVLAGIVALAALAALCGFCLGCFLYYRFKRLRK</sequence>
<evidence type="ECO:0000259" key="2">
    <source>
        <dbReference type="Pfam" id="PF14340"/>
    </source>
</evidence>
<organism evidence="3 4">
    <name type="scientific">Paenibacillus tyrfis</name>
    <dbReference type="NCBI Taxonomy" id="1501230"/>
    <lineage>
        <taxon>Bacteria</taxon>
        <taxon>Bacillati</taxon>
        <taxon>Bacillota</taxon>
        <taxon>Bacilli</taxon>
        <taxon>Bacillales</taxon>
        <taxon>Paenibacillaceae</taxon>
        <taxon>Paenibacillus</taxon>
    </lineage>
</organism>
<name>A0A081P171_9BACL</name>
<comment type="caution">
    <text evidence="3">The sequence shown here is derived from an EMBL/GenBank/DDBJ whole genome shotgun (WGS) entry which is preliminary data.</text>
</comment>
<feature type="transmembrane region" description="Helical" evidence="1">
    <location>
        <begin position="7"/>
        <end position="26"/>
    </location>
</feature>
<dbReference type="PIRSF" id="PIRSF030042">
    <property type="entry name" value="UCP030042"/>
    <property type="match status" value="1"/>
</dbReference>
<evidence type="ECO:0000256" key="1">
    <source>
        <dbReference type="SAM" id="Phobius"/>
    </source>
</evidence>
<feature type="transmembrane region" description="Helical" evidence="1">
    <location>
        <begin position="32"/>
        <end position="53"/>
    </location>
</feature>
<feature type="transmembrane region" description="Helical" evidence="1">
    <location>
        <begin position="74"/>
        <end position="94"/>
    </location>
</feature>
<dbReference type="AlphaFoldDB" id="A0A081P171"/>
<keyword evidence="1" id="KW-0812">Transmembrane</keyword>
<dbReference type="RefSeq" id="WP_036685689.1">
    <property type="nucleotide sequence ID" value="NZ_JNVM01000016.1"/>
</dbReference>
<keyword evidence="1" id="KW-0472">Membrane</keyword>
<keyword evidence="1" id="KW-1133">Transmembrane helix</keyword>
<gene>
    <name evidence="3" type="ORF">ET33_09180</name>
</gene>
<protein>
    <recommendedName>
        <fullName evidence="2">DUF4395 domain-containing protein</fullName>
    </recommendedName>
</protein>
<dbReference type="EMBL" id="JNVM01000016">
    <property type="protein sequence ID" value="KEQ24444.1"/>
    <property type="molecule type" value="Genomic_DNA"/>
</dbReference>
<dbReference type="InterPro" id="IPR025508">
    <property type="entry name" value="DUF4395"/>
</dbReference>
<evidence type="ECO:0000313" key="4">
    <source>
        <dbReference type="Proteomes" id="UP000028123"/>
    </source>
</evidence>
<evidence type="ECO:0000313" key="3">
    <source>
        <dbReference type="EMBL" id="KEQ24444.1"/>
    </source>
</evidence>
<dbReference type="Pfam" id="PF14340">
    <property type="entry name" value="DUF4395"/>
    <property type="match status" value="1"/>
</dbReference>
<feature type="domain" description="DUF4395" evidence="2">
    <location>
        <begin position="6"/>
        <end position="132"/>
    </location>
</feature>